<comment type="caution">
    <text evidence="2">The sequence shown here is derived from an EMBL/GenBank/DDBJ whole genome shotgun (WGS) entry which is preliminary data.</text>
</comment>
<evidence type="ECO:0000313" key="2">
    <source>
        <dbReference type="EMBL" id="MBC8316379.1"/>
    </source>
</evidence>
<dbReference type="Gene3D" id="2.60.300.12">
    <property type="entry name" value="HesB-like domain"/>
    <property type="match status" value="1"/>
</dbReference>
<dbReference type="InterPro" id="IPR000361">
    <property type="entry name" value="ATAP_core_dom"/>
</dbReference>
<dbReference type="SUPFAM" id="SSF89360">
    <property type="entry name" value="HesB-like domain"/>
    <property type="match status" value="1"/>
</dbReference>
<dbReference type="AlphaFoldDB" id="A0A8J6NB07"/>
<accession>A0A8J6NB07</accession>
<dbReference type="PANTHER" id="PTHR43011">
    <property type="entry name" value="IRON-SULFUR CLUSTER ASSEMBLY 2 HOMOLOG, MITOCHONDRIAL"/>
    <property type="match status" value="1"/>
</dbReference>
<dbReference type="NCBIfam" id="TIGR00049">
    <property type="entry name" value="iron-sulfur cluster assembly accessory protein"/>
    <property type="match status" value="1"/>
</dbReference>
<organism evidence="2 3">
    <name type="scientific">Candidatus Desulfobia pelagia</name>
    <dbReference type="NCBI Taxonomy" id="2841692"/>
    <lineage>
        <taxon>Bacteria</taxon>
        <taxon>Pseudomonadati</taxon>
        <taxon>Thermodesulfobacteriota</taxon>
        <taxon>Desulfobulbia</taxon>
        <taxon>Desulfobulbales</taxon>
        <taxon>Desulfobulbaceae</taxon>
        <taxon>Candidatus Desulfobia</taxon>
    </lineage>
</organism>
<reference evidence="2 3" key="1">
    <citation type="submission" date="2020-08" db="EMBL/GenBank/DDBJ databases">
        <title>Bridging the membrane lipid divide: bacteria of the FCB group superphylum have the potential to synthesize archaeal ether lipids.</title>
        <authorList>
            <person name="Villanueva L."/>
            <person name="Von Meijenfeldt F.A.B."/>
            <person name="Westbye A.B."/>
            <person name="Yadav S."/>
            <person name="Hopmans E.C."/>
            <person name="Dutilh B.E."/>
            <person name="Sinninghe Damste J.S."/>
        </authorList>
    </citation>
    <scope>NUCLEOTIDE SEQUENCE [LARGE SCALE GENOMIC DNA]</scope>
    <source>
        <strain evidence="2">NIOZ-UU47</strain>
    </source>
</reference>
<sequence length="119" mass="12666">MNITITEKAKNILISKEVGTEKFLRVKIIEGGCAGMTYDAEIDSDLKSGESVVFQDGDVRVVAGTENSHFLDGLHIDYSDDLVSAGLRLTNSRSVSTCGCGSSFNLSGFPVVENGKCGK</sequence>
<dbReference type="Pfam" id="PF01521">
    <property type="entry name" value="Fe-S_biosyn"/>
    <property type="match status" value="1"/>
</dbReference>
<dbReference type="GO" id="GO:0051539">
    <property type="term" value="F:4 iron, 4 sulfur cluster binding"/>
    <property type="evidence" value="ECO:0007669"/>
    <property type="project" value="TreeGrafter"/>
</dbReference>
<dbReference type="GO" id="GO:0016226">
    <property type="term" value="P:iron-sulfur cluster assembly"/>
    <property type="evidence" value="ECO:0007669"/>
    <property type="project" value="InterPro"/>
</dbReference>
<proteinExistence type="predicted"/>
<dbReference type="InterPro" id="IPR016092">
    <property type="entry name" value="ATAP"/>
</dbReference>
<dbReference type="GO" id="GO:0005506">
    <property type="term" value="F:iron ion binding"/>
    <property type="evidence" value="ECO:0007669"/>
    <property type="project" value="TreeGrafter"/>
</dbReference>
<name>A0A8J6NB07_9BACT</name>
<evidence type="ECO:0000313" key="3">
    <source>
        <dbReference type="Proteomes" id="UP000614424"/>
    </source>
</evidence>
<dbReference type="GO" id="GO:0051537">
    <property type="term" value="F:2 iron, 2 sulfur cluster binding"/>
    <property type="evidence" value="ECO:0007669"/>
    <property type="project" value="TreeGrafter"/>
</dbReference>
<dbReference type="InterPro" id="IPR035903">
    <property type="entry name" value="HesB-like_dom_sf"/>
</dbReference>
<dbReference type="Proteomes" id="UP000614424">
    <property type="component" value="Unassembled WGS sequence"/>
</dbReference>
<evidence type="ECO:0000259" key="1">
    <source>
        <dbReference type="Pfam" id="PF01521"/>
    </source>
</evidence>
<gene>
    <name evidence="2" type="ORF">H8E41_00635</name>
</gene>
<feature type="domain" description="Core" evidence="1">
    <location>
        <begin position="1"/>
        <end position="101"/>
    </location>
</feature>
<dbReference type="PANTHER" id="PTHR43011:SF1">
    <property type="entry name" value="IRON-SULFUR CLUSTER ASSEMBLY 2 HOMOLOG, MITOCHONDRIAL"/>
    <property type="match status" value="1"/>
</dbReference>
<protein>
    <submittedName>
        <fullName evidence="2">Iron-sulfur cluster assembly accessory protein</fullName>
    </submittedName>
</protein>
<dbReference type="EMBL" id="JACNJZ010000029">
    <property type="protein sequence ID" value="MBC8316379.1"/>
    <property type="molecule type" value="Genomic_DNA"/>
</dbReference>